<accession>A0A6A6UK83</accession>
<keyword evidence="1" id="KW-0732">Signal</keyword>
<feature type="signal peptide" evidence="1">
    <location>
        <begin position="1"/>
        <end position="26"/>
    </location>
</feature>
<dbReference type="Pfam" id="PF07971">
    <property type="entry name" value="Glyco_hydro_92"/>
    <property type="match status" value="1"/>
</dbReference>
<dbReference type="InterPro" id="IPR041371">
    <property type="entry name" value="GH92_N"/>
</dbReference>
<dbReference type="Gene3D" id="2.70.98.10">
    <property type="match status" value="1"/>
</dbReference>
<evidence type="ECO:0000259" key="3">
    <source>
        <dbReference type="Pfam" id="PF17678"/>
    </source>
</evidence>
<dbReference type="GO" id="GO:0005829">
    <property type="term" value="C:cytosol"/>
    <property type="evidence" value="ECO:0007669"/>
    <property type="project" value="TreeGrafter"/>
</dbReference>
<dbReference type="InterPro" id="IPR012939">
    <property type="entry name" value="Glyco_hydro_92"/>
</dbReference>
<dbReference type="FunFam" id="1.20.1610.10:FF:000002">
    <property type="entry name" value="Alpha-1,2-mannosidase family protein"/>
    <property type="match status" value="1"/>
</dbReference>
<dbReference type="Proteomes" id="UP000799302">
    <property type="component" value="Unassembled WGS sequence"/>
</dbReference>
<feature type="domain" description="Glycosyl hydrolase family 92" evidence="2">
    <location>
        <begin position="301"/>
        <end position="781"/>
    </location>
</feature>
<organism evidence="4 5">
    <name type="scientific">Microthyrium microscopicum</name>
    <dbReference type="NCBI Taxonomy" id="703497"/>
    <lineage>
        <taxon>Eukaryota</taxon>
        <taxon>Fungi</taxon>
        <taxon>Dikarya</taxon>
        <taxon>Ascomycota</taxon>
        <taxon>Pezizomycotina</taxon>
        <taxon>Dothideomycetes</taxon>
        <taxon>Dothideomycetes incertae sedis</taxon>
        <taxon>Microthyriales</taxon>
        <taxon>Microthyriaceae</taxon>
        <taxon>Microthyrium</taxon>
    </lineage>
</organism>
<reference evidence="4" key="1">
    <citation type="journal article" date="2020" name="Stud. Mycol.">
        <title>101 Dothideomycetes genomes: a test case for predicting lifestyles and emergence of pathogens.</title>
        <authorList>
            <person name="Haridas S."/>
            <person name="Albert R."/>
            <person name="Binder M."/>
            <person name="Bloem J."/>
            <person name="Labutti K."/>
            <person name="Salamov A."/>
            <person name="Andreopoulos B."/>
            <person name="Baker S."/>
            <person name="Barry K."/>
            <person name="Bills G."/>
            <person name="Bluhm B."/>
            <person name="Cannon C."/>
            <person name="Castanera R."/>
            <person name="Culley D."/>
            <person name="Daum C."/>
            <person name="Ezra D."/>
            <person name="Gonzalez J."/>
            <person name="Henrissat B."/>
            <person name="Kuo A."/>
            <person name="Liang C."/>
            <person name="Lipzen A."/>
            <person name="Lutzoni F."/>
            <person name="Magnuson J."/>
            <person name="Mondo S."/>
            <person name="Nolan M."/>
            <person name="Ohm R."/>
            <person name="Pangilinan J."/>
            <person name="Park H.-J."/>
            <person name="Ramirez L."/>
            <person name="Alfaro M."/>
            <person name="Sun H."/>
            <person name="Tritt A."/>
            <person name="Yoshinaga Y."/>
            <person name="Zwiers L.-H."/>
            <person name="Turgeon B."/>
            <person name="Goodwin S."/>
            <person name="Spatafora J."/>
            <person name="Crous P."/>
            <person name="Grigoriev I."/>
        </authorList>
    </citation>
    <scope>NUCLEOTIDE SEQUENCE</scope>
    <source>
        <strain evidence="4">CBS 115976</strain>
    </source>
</reference>
<gene>
    <name evidence="4" type="ORF">BT63DRAFT_431952</name>
</gene>
<feature type="domain" description="Glycosyl hydrolase family 92 N-terminal" evidence="3">
    <location>
        <begin position="35"/>
        <end position="295"/>
    </location>
</feature>
<dbReference type="Pfam" id="PF17678">
    <property type="entry name" value="Glyco_hydro_92N"/>
    <property type="match status" value="1"/>
</dbReference>
<dbReference type="GO" id="GO:0005634">
    <property type="term" value="C:nucleus"/>
    <property type="evidence" value="ECO:0007669"/>
    <property type="project" value="TreeGrafter"/>
</dbReference>
<protein>
    <submittedName>
        <fullName evidence="4">Alpha-1,2-mannosidase, putative subfamily</fullName>
    </submittedName>
</protein>
<proteinExistence type="predicted"/>
<evidence type="ECO:0000256" key="1">
    <source>
        <dbReference type="SAM" id="SignalP"/>
    </source>
</evidence>
<dbReference type="EMBL" id="MU004232">
    <property type="protein sequence ID" value="KAF2672136.1"/>
    <property type="molecule type" value="Genomic_DNA"/>
</dbReference>
<evidence type="ECO:0000259" key="2">
    <source>
        <dbReference type="Pfam" id="PF07971"/>
    </source>
</evidence>
<dbReference type="Gene3D" id="1.20.1610.10">
    <property type="entry name" value="alpha-1,2-mannosidases domains"/>
    <property type="match status" value="1"/>
</dbReference>
<dbReference type="InterPro" id="IPR005887">
    <property type="entry name" value="GH92_a_mannosidase_put"/>
</dbReference>
<dbReference type="GO" id="GO:0005975">
    <property type="term" value="P:carbohydrate metabolic process"/>
    <property type="evidence" value="ECO:0007669"/>
    <property type="project" value="InterPro"/>
</dbReference>
<dbReference type="Gene3D" id="1.20.1050.60">
    <property type="entry name" value="alpha-1,2-mannosidase"/>
    <property type="match status" value="1"/>
</dbReference>
<dbReference type="SUPFAM" id="SSF48208">
    <property type="entry name" value="Six-hairpin glycosidases"/>
    <property type="match status" value="1"/>
</dbReference>
<dbReference type="InterPro" id="IPR008928">
    <property type="entry name" value="6-hairpin_glycosidase_sf"/>
</dbReference>
<dbReference type="PANTHER" id="PTHR12143">
    <property type="entry name" value="PEPTIDE N-GLYCANASE PNGASE -RELATED"/>
    <property type="match status" value="1"/>
</dbReference>
<dbReference type="FunFam" id="1.20.1050.60:FF:000002">
    <property type="entry name" value="Glycosyl hydrolase family 92"/>
    <property type="match status" value="1"/>
</dbReference>
<dbReference type="GO" id="GO:0000224">
    <property type="term" value="F:peptide-N4-(N-acetyl-beta-glucosaminyl)asparagine amidase activity"/>
    <property type="evidence" value="ECO:0007669"/>
    <property type="project" value="TreeGrafter"/>
</dbReference>
<evidence type="ECO:0000313" key="4">
    <source>
        <dbReference type="EMBL" id="KAF2672136.1"/>
    </source>
</evidence>
<dbReference type="AlphaFoldDB" id="A0A6A6UK83"/>
<sequence>MSRSFVQHGRILALLVSCLLYGLVAGQTPFNVLDFVDPLIGTAAGGHVFPGATMPFGMAKPVADVLGENQGGFSTDSSAVYGFSHMHDSGTGGSPSMGNFPIWPQIGCVNDDIQRCALERNARSAVYLKDSVVSKPGYFALSLDNAMTAEMTATNRTALYRFGFPGVIPKDNTTQFDGFVYSPTYAIDLTDLPNTRKDGGAKIDFATGRITTSGTFNPSFGIGTYASYACFDFKGAKIRDAGVWKAGRAGVAPEVRVVPDGVNTNGGTGLSAGAWIRFNQTAPGPTNMTVRVGVSFISEEKACRNAETEIPDFDFAKVRRASEEAWKVKLSPISVDSFGINTDLQKSFWSGLYRNFISPQDYTGENPLWKSDEPYYDSYYCIWDSYRSMHQLITLIDPHSQTLMIRSLIDIYRHEGWLPDCRMSLCKGFTQGGSNADTLLVDSWIKGISDGVDWKTAYEAMIKDAEVEPLNWSVEGRGGLRSWKTLGYIPKDDFDPIGSGAFTRSISRTVEYAYNDYNIALMAQATGKLEDAEKYFKRSHNWKNLFKPDQNSTIRDVDTGFRGFLQPKAINGSWEYQDPIVCSHELNFDGCYLNPQGTETYEGSPWMYTFYVPGDMAELIKRLGGPDTFVRRLDFYHETQIQYIGDEQAFLLVYLYHYAGRPAMSAQRAHFYIPSFFTATNGGLPGNDDSGAMGSFVVLTMLGIFPNPGQNVYFIIPPFFPCVNITNPVSGKTATIRNINFDPAYRNIYIQSATLNGKPYTKNWITHDLFLHGGVLELTLGSRESEWGTKPEDRPPSLSTSGFVNKTMSQQAWLDELDIQNSISVEPVLA</sequence>
<dbReference type="NCBIfam" id="TIGR01180">
    <property type="entry name" value="aman2_put"/>
    <property type="match status" value="1"/>
</dbReference>
<dbReference type="Gene3D" id="3.30.2080.10">
    <property type="entry name" value="GH92 mannosidase domain"/>
    <property type="match status" value="1"/>
</dbReference>
<dbReference type="GO" id="GO:0006516">
    <property type="term" value="P:glycoprotein catabolic process"/>
    <property type="evidence" value="ECO:0007669"/>
    <property type="project" value="TreeGrafter"/>
</dbReference>
<dbReference type="FunFam" id="3.30.2080.10:FF:000001">
    <property type="entry name" value="Alpha-1,2-mannosidase subfamily"/>
    <property type="match status" value="1"/>
</dbReference>
<evidence type="ECO:0000313" key="5">
    <source>
        <dbReference type="Proteomes" id="UP000799302"/>
    </source>
</evidence>
<feature type="chain" id="PRO_5025555436" evidence="1">
    <location>
        <begin position="27"/>
        <end position="830"/>
    </location>
</feature>
<dbReference type="InterPro" id="IPR014718">
    <property type="entry name" value="GH-type_carb-bd"/>
</dbReference>
<keyword evidence="5" id="KW-1185">Reference proteome</keyword>
<name>A0A6A6UK83_9PEZI</name>
<dbReference type="PANTHER" id="PTHR12143:SF42">
    <property type="entry name" value="PUTATIVE SUBFAMILY (AFU_ORTHOLOGUE AFUA_6G13760)-RELATED"/>
    <property type="match status" value="1"/>
</dbReference>
<dbReference type="InterPro" id="IPR050883">
    <property type="entry name" value="PNGase"/>
</dbReference>
<dbReference type="GO" id="GO:0030246">
    <property type="term" value="F:carbohydrate binding"/>
    <property type="evidence" value="ECO:0007669"/>
    <property type="project" value="InterPro"/>
</dbReference>
<dbReference type="OrthoDB" id="449263at2759"/>